<evidence type="ECO:0000256" key="5">
    <source>
        <dbReference type="ARBA" id="ARBA00023136"/>
    </source>
</evidence>
<feature type="transmembrane region" description="Helical" evidence="6">
    <location>
        <begin position="344"/>
        <end position="366"/>
    </location>
</feature>
<dbReference type="EMBL" id="JBBKTW010000004">
    <property type="protein sequence ID" value="MEN2988824.1"/>
    <property type="molecule type" value="Genomic_DNA"/>
</dbReference>
<accession>A0ABU9YJ35</accession>
<evidence type="ECO:0000256" key="4">
    <source>
        <dbReference type="ARBA" id="ARBA00022989"/>
    </source>
</evidence>
<dbReference type="PANTHER" id="PTHR30250">
    <property type="entry name" value="PST FAMILY PREDICTED COLANIC ACID TRANSPORTER"/>
    <property type="match status" value="1"/>
</dbReference>
<feature type="transmembrane region" description="Helical" evidence="6">
    <location>
        <begin position="43"/>
        <end position="62"/>
    </location>
</feature>
<feature type="transmembrane region" description="Helical" evidence="6">
    <location>
        <begin position="401"/>
        <end position="423"/>
    </location>
</feature>
<keyword evidence="2" id="KW-1003">Cell membrane</keyword>
<dbReference type="RefSeq" id="WP_345934931.1">
    <property type="nucleotide sequence ID" value="NZ_JBBKTV010000009.1"/>
</dbReference>
<gene>
    <name evidence="7" type="ORF">WG926_10965</name>
</gene>
<keyword evidence="4 6" id="KW-1133">Transmembrane helix</keyword>
<dbReference type="PANTHER" id="PTHR30250:SF11">
    <property type="entry name" value="O-ANTIGEN TRANSPORTER-RELATED"/>
    <property type="match status" value="1"/>
</dbReference>
<evidence type="ECO:0000313" key="7">
    <source>
        <dbReference type="EMBL" id="MEN2988824.1"/>
    </source>
</evidence>
<feature type="transmembrane region" description="Helical" evidence="6">
    <location>
        <begin position="163"/>
        <end position="189"/>
    </location>
</feature>
<dbReference type="InterPro" id="IPR050833">
    <property type="entry name" value="Poly_Biosynth_Transport"/>
</dbReference>
<evidence type="ECO:0008006" key="9">
    <source>
        <dbReference type="Google" id="ProtNLM"/>
    </source>
</evidence>
<evidence type="ECO:0000313" key="8">
    <source>
        <dbReference type="Proteomes" id="UP001413721"/>
    </source>
</evidence>
<evidence type="ECO:0000256" key="1">
    <source>
        <dbReference type="ARBA" id="ARBA00004651"/>
    </source>
</evidence>
<keyword evidence="8" id="KW-1185">Reference proteome</keyword>
<dbReference type="Proteomes" id="UP001413721">
    <property type="component" value="Unassembled WGS sequence"/>
</dbReference>
<keyword evidence="3 6" id="KW-0812">Transmembrane</keyword>
<evidence type="ECO:0000256" key="6">
    <source>
        <dbReference type="SAM" id="Phobius"/>
    </source>
</evidence>
<feature type="transmembrane region" description="Helical" evidence="6">
    <location>
        <begin position="12"/>
        <end position="37"/>
    </location>
</feature>
<feature type="transmembrane region" description="Helical" evidence="6">
    <location>
        <begin position="309"/>
        <end position="332"/>
    </location>
</feature>
<protein>
    <recommendedName>
        <fullName evidence="9">Polysaccharide biosynthesis protein</fullName>
    </recommendedName>
</protein>
<evidence type="ECO:0000256" key="2">
    <source>
        <dbReference type="ARBA" id="ARBA00022475"/>
    </source>
</evidence>
<name>A0ABU9YJ35_9PROT</name>
<comment type="subcellular location">
    <subcellularLocation>
        <location evidence="1">Cell membrane</location>
        <topology evidence="1">Multi-pass membrane protein</topology>
    </subcellularLocation>
</comment>
<proteinExistence type="predicted"/>
<reference evidence="7 8" key="1">
    <citation type="submission" date="2024-03" db="EMBL/GenBank/DDBJ databases">
        <title>High-quality draft genome sequencing of Tistrella sp. BH-R2-4.</title>
        <authorList>
            <person name="Dong C."/>
        </authorList>
    </citation>
    <scope>NUCLEOTIDE SEQUENCE [LARGE SCALE GENOMIC DNA]</scope>
    <source>
        <strain evidence="7 8">BH-R2-4</strain>
    </source>
</reference>
<feature type="transmembrane region" description="Helical" evidence="6">
    <location>
        <begin position="250"/>
        <end position="268"/>
    </location>
</feature>
<feature type="transmembrane region" description="Helical" evidence="6">
    <location>
        <begin position="98"/>
        <end position="118"/>
    </location>
</feature>
<sequence length="430" mass="45094">MPLIADRRFIHRLGLVAGSTGVVQVLKLVAQLALVRLLGVEGFGIYATALAVCAVIETASTARSMEVAMNRLPARIATIDPEDWSYAALVRGMRRTEALWIGGAFGVVLAVAAVYAAIADMRTAVAIVLAGLSVPALFGYGIANGVCLLAADFRALARAEISGAVVGTATMIAGAVIAGVEGALIGYAAPLVLRNLLLTRYAAQGVAARTPADFVTAASDTPTGLAASGQAHTHAFIGAGLNALYQNVDVIVLSLIGSPAVVAVYRVAKLLARLGGDLFEPVWKAARPDWLQRFYAGDIRGLMRLMRRLMLPMLAASALSVVLTLQLAPWFLDLAFGADFRAAAAPLTVLILGQAAAQVLAGWASFWVVAEARFRRRNLLLLALCATAGTIPFVLDIADPLVIAGIYAATQAMFAAAWWIMLLRAVAHGR</sequence>
<organism evidence="7 8">
    <name type="scientific">Tistrella arctica</name>
    <dbReference type="NCBI Taxonomy" id="3133430"/>
    <lineage>
        <taxon>Bacteria</taxon>
        <taxon>Pseudomonadati</taxon>
        <taxon>Pseudomonadota</taxon>
        <taxon>Alphaproteobacteria</taxon>
        <taxon>Geminicoccales</taxon>
        <taxon>Geminicoccaceae</taxon>
        <taxon>Tistrella</taxon>
    </lineage>
</organism>
<feature type="transmembrane region" description="Helical" evidence="6">
    <location>
        <begin position="124"/>
        <end position="151"/>
    </location>
</feature>
<feature type="transmembrane region" description="Helical" evidence="6">
    <location>
        <begin position="378"/>
        <end position="395"/>
    </location>
</feature>
<evidence type="ECO:0000256" key="3">
    <source>
        <dbReference type="ARBA" id="ARBA00022692"/>
    </source>
</evidence>
<comment type="caution">
    <text evidence="7">The sequence shown here is derived from an EMBL/GenBank/DDBJ whole genome shotgun (WGS) entry which is preliminary data.</text>
</comment>
<keyword evidence="5 6" id="KW-0472">Membrane</keyword>